<protein>
    <submittedName>
        <fullName evidence="2">ROK family protein</fullName>
    </submittedName>
</protein>
<dbReference type="PANTHER" id="PTHR18964:SF149">
    <property type="entry name" value="BIFUNCTIONAL UDP-N-ACETYLGLUCOSAMINE 2-EPIMERASE_N-ACETYLMANNOSAMINE KINASE"/>
    <property type="match status" value="1"/>
</dbReference>
<accession>A0ABW5WVS1</accession>
<keyword evidence="3" id="KW-1185">Reference proteome</keyword>
<dbReference type="SUPFAM" id="SSF53067">
    <property type="entry name" value="Actin-like ATPase domain"/>
    <property type="match status" value="1"/>
</dbReference>
<comment type="caution">
    <text evidence="2">The sequence shown here is derived from an EMBL/GenBank/DDBJ whole genome shotgun (WGS) entry which is preliminary data.</text>
</comment>
<evidence type="ECO:0000256" key="1">
    <source>
        <dbReference type="ARBA" id="ARBA00006479"/>
    </source>
</evidence>
<dbReference type="EMBL" id="JBHUOQ010000003">
    <property type="protein sequence ID" value="MFD2830592.1"/>
    <property type="molecule type" value="Genomic_DNA"/>
</dbReference>
<gene>
    <name evidence="2" type="ORF">ACFSX4_08970</name>
</gene>
<name>A0ABW5WVS1_9STAP</name>
<organism evidence="2 3">
    <name type="scientific">Corticicoccus populi</name>
    <dbReference type="NCBI Taxonomy" id="1812821"/>
    <lineage>
        <taxon>Bacteria</taxon>
        <taxon>Bacillati</taxon>
        <taxon>Bacillota</taxon>
        <taxon>Bacilli</taxon>
        <taxon>Bacillales</taxon>
        <taxon>Staphylococcaceae</taxon>
        <taxon>Corticicoccus</taxon>
    </lineage>
</organism>
<dbReference type="PANTHER" id="PTHR18964">
    <property type="entry name" value="ROK (REPRESSOR, ORF, KINASE) FAMILY"/>
    <property type="match status" value="1"/>
</dbReference>
<dbReference type="RefSeq" id="WP_377773772.1">
    <property type="nucleotide sequence ID" value="NZ_JBHUOQ010000003.1"/>
</dbReference>
<proteinExistence type="inferred from homology"/>
<dbReference type="Pfam" id="PF00480">
    <property type="entry name" value="ROK"/>
    <property type="match status" value="1"/>
</dbReference>
<dbReference type="Gene3D" id="3.30.420.40">
    <property type="match status" value="2"/>
</dbReference>
<evidence type="ECO:0000313" key="3">
    <source>
        <dbReference type="Proteomes" id="UP001597519"/>
    </source>
</evidence>
<dbReference type="Proteomes" id="UP001597519">
    <property type="component" value="Unassembled WGS sequence"/>
</dbReference>
<sequence>MKYSIGVDIGGTKVLSALMDDTDKVHETVEIPSDIKTEETLFQSVTSSVNMLLEKSGKISGEIAGIGVGVPGFVDTDKGVAVYQSNIPWENFNVSERLSEVFKVSEIKVDNDVAMAGYHAFKTVGNPGETVIYITVSTGMACAVIHDGIRLSGHGFSGELGHVIVEWDGEHRRLEHIVSGTGIGRLGREIYGDDTLKAEDVFKKYDNGDPEALKIIETTAELFAKNIYTLIALMDPHKIVFGGSVMVYQPAYLEMIKEKMTPFMLQGHMHILDNMTVTEGEGIQGAAGAAMSIFK</sequence>
<comment type="similarity">
    <text evidence="1">Belongs to the ROK (NagC/XylR) family.</text>
</comment>
<dbReference type="InterPro" id="IPR043129">
    <property type="entry name" value="ATPase_NBD"/>
</dbReference>
<dbReference type="InterPro" id="IPR000600">
    <property type="entry name" value="ROK"/>
</dbReference>
<reference evidence="3" key="1">
    <citation type="journal article" date="2019" name="Int. J. Syst. Evol. Microbiol.">
        <title>The Global Catalogue of Microorganisms (GCM) 10K type strain sequencing project: providing services to taxonomists for standard genome sequencing and annotation.</title>
        <authorList>
            <consortium name="The Broad Institute Genomics Platform"/>
            <consortium name="The Broad Institute Genome Sequencing Center for Infectious Disease"/>
            <person name="Wu L."/>
            <person name="Ma J."/>
        </authorList>
    </citation>
    <scope>NUCLEOTIDE SEQUENCE [LARGE SCALE GENOMIC DNA]</scope>
    <source>
        <strain evidence="3">KCTC 33575</strain>
    </source>
</reference>
<evidence type="ECO:0000313" key="2">
    <source>
        <dbReference type="EMBL" id="MFD2830592.1"/>
    </source>
</evidence>